<sequence length="107" mass="12101">MNDLNEGCGYYIIENDPEVLTKIQLSLSRHKFTCLGNSNTFVKVGQKLKACTPAPDIVMLGLYKETVKILNYVIAQFPKASIILLVKTGEEFEDELLSKERVNYIMV</sequence>
<gene>
    <name evidence="1" type="ordered locus">Echvi_4581</name>
</gene>
<evidence type="ECO:0000313" key="1">
    <source>
        <dbReference type="EMBL" id="AGA80754.1"/>
    </source>
</evidence>
<accession>L0G3D7</accession>
<evidence type="ECO:0008006" key="3">
    <source>
        <dbReference type="Google" id="ProtNLM"/>
    </source>
</evidence>
<dbReference type="AlphaFoldDB" id="L0G3D7"/>
<dbReference type="KEGG" id="evi:Echvi_4581"/>
<protein>
    <recommendedName>
        <fullName evidence="3">Response regulatory domain-containing protein</fullName>
    </recommendedName>
</protein>
<organism evidence="1 2">
    <name type="scientific">Echinicola vietnamensis (strain DSM 17526 / LMG 23754 / KMM 6221)</name>
    <dbReference type="NCBI Taxonomy" id="926556"/>
    <lineage>
        <taxon>Bacteria</taxon>
        <taxon>Pseudomonadati</taxon>
        <taxon>Bacteroidota</taxon>
        <taxon>Cytophagia</taxon>
        <taxon>Cytophagales</taxon>
        <taxon>Cyclobacteriaceae</taxon>
        <taxon>Echinicola</taxon>
    </lineage>
</organism>
<reference evidence="2" key="1">
    <citation type="submission" date="2012-02" db="EMBL/GenBank/DDBJ databases">
        <title>The complete genome of Echinicola vietnamensis DSM 17526.</title>
        <authorList>
            <person name="Lucas S."/>
            <person name="Copeland A."/>
            <person name="Lapidus A."/>
            <person name="Glavina del Rio T."/>
            <person name="Dalin E."/>
            <person name="Tice H."/>
            <person name="Bruce D."/>
            <person name="Goodwin L."/>
            <person name="Pitluck S."/>
            <person name="Peters L."/>
            <person name="Ovchinnikova G."/>
            <person name="Teshima H."/>
            <person name="Kyrpides N."/>
            <person name="Mavromatis K."/>
            <person name="Ivanova N."/>
            <person name="Brettin T."/>
            <person name="Detter J.C."/>
            <person name="Han C."/>
            <person name="Larimer F."/>
            <person name="Land M."/>
            <person name="Hauser L."/>
            <person name="Markowitz V."/>
            <person name="Cheng J.-F."/>
            <person name="Hugenholtz P."/>
            <person name="Woyke T."/>
            <person name="Wu D."/>
            <person name="Brambilla E."/>
            <person name="Klenk H.-P."/>
            <person name="Eisen J.A."/>
        </authorList>
    </citation>
    <scope>NUCLEOTIDE SEQUENCE [LARGE SCALE GENOMIC DNA]</scope>
    <source>
        <strain evidence="2">DSM 17526 / LMG 23754 / KMM 6221</strain>
    </source>
</reference>
<evidence type="ECO:0000313" key="2">
    <source>
        <dbReference type="Proteomes" id="UP000010796"/>
    </source>
</evidence>
<dbReference type="RefSeq" id="WP_015268276.1">
    <property type="nucleotide sequence ID" value="NC_019904.1"/>
</dbReference>
<dbReference type="HOGENOM" id="CLU_2205896_0_0_10"/>
<dbReference type="OrthoDB" id="839616at2"/>
<proteinExistence type="predicted"/>
<dbReference type="Proteomes" id="UP000010796">
    <property type="component" value="Chromosome"/>
</dbReference>
<dbReference type="EMBL" id="CP003346">
    <property type="protein sequence ID" value="AGA80754.1"/>
    <property type="molecule type" value="Genomic_DNA"/>
</dbReference>
<name>L0G3D7_ECHVK</name>
<keyword evidence="2" id="KW-1185">Reference proteome</keyword>